<proteinExistence type="predicted"/>
<organism evidence="1 2">
    <name type="scientific">Sphingobacterium alimentarium</name>
    <dbReference type="NCBI Taxonomy" id="797292"/>
    <lineage>
        <taxon>Bacteria</taxon>
        <taxon>Pseudomonadati</taxon>
        <taxon>Bacteroidota</taxon>
        <taxon>Sphingobacteriia</taxon>
        <taxon>Sphingobacteriales</taxon>
        <taxon>Sphingobacteriaceae</taxon>
        <taxon>Sphingobacterium</taxon>
    </lineage>
</organism>
<accession>A0A4R3VYL9</accession>
<evidence type="ECO:0000313" key="1">
    <source>
        <dbReference type="EMBL" id="TCV15213.1"/>
    </source>
</evidence>
<dbReference type="EMBL" id="SMBZ01000014">
    <property type="protein sequence ID" value="TCV15213.1"/>
    <property type="molecule type" value="Genomic_DNA"/>
</dbReference>
<reference evidence="1 2" key="1">
    <citation type="submission" date="2019-03" db="EMBL/GenBank/DDBJ databases">
        <title>Genomic Encyclopedia of Type Strains, Phase IV (KMG-IV): sequencing the most valuable type-strain genomes for metagenomic binning, comparative biology and taxonomic classification.</title>
        <authorList>
            <person name="Goeker M."/>
        </authorList>
    </citation>
    <scope>NUCLEOTIDE SEQUENCE [LARGE SCALE GENOMIC DNA]</scope>
    <source>
        <strain evidence="1 2">DSM 22362</strain>
    </source>
</reference>
<protein>
    <submittedName>
        <fullName evidence="1">Uncharacterized protein</fullName>
    </submittedName>
</protein>
<keyword evidence="2" id="KW-1185">Reference proteome</keyword>
<sequence>MTQEPHNSMRIKVEMAKANLLEVTKLMPEAQEMQCFNLKFYLINIK</sequence>
<dbReference type="RefSeq" id="WP_165894380.1">
    <property type="nucleotide sequence ID" value="NZ_SMBZ01000014.1"/>
</dbReference>
<gene>
    <name evidence="1" type="ORF">EDC17_101449</name>
</gene>
<dbReference type="AlphaFoldDB" id="A0A4R3VYL9"/>
<dbReference type="Proteomes" id="UP000295197">
    <property type="component" value="Unassembled WGS sequence"/>
</dbReference>
<evidence type="ECO:0000313" key="2">
    <source>
        <dbReference type="Proteomes" id="UP000295197"/>
    </source>
</evidence>
<comment type="caution">
    <text evidence="1">The sequence shown here is derived from an EMBL/GenBank/DDBJ whole genome shotgun (WGS) entry which is preliminary data.</text>
</comment>
<name>A0A4R3VYL9_9SPHI</name>